<accession>A0AAE9FLD2</accession>
<sequence>MDSGNDGPAGQRNAFVIIPNEGQGLNKKRHLMPQISDYNAFIADLESEGVDVTTVMIKASRLTPTQSNFNEDKVNRMIEDESWKRGAIVSSKDDCVLDGHHRWLAAAQDDSSIRTRRIGMNIEDLLAFVKDKSYVEYKKINEARQWAN</sequence>
<keyword evidence="2" id="KW-1185">Reference proteome</keyword>
<evidence type="ECO:0000313" key="2">
    <source>
        <dbReference type="Proteomes" id="UP000829466"/>
    </source>
</evidence>
<gene>
    <name evidence="1" type="ORF">SmaMPs15_000151</name>
</gene>
<organism evidence="1 2">
    <name type="scientific">Stenotrophomonas maltophilia phage vB_SmaM_Ps15</name>
    <dbReference type="NCBI Taxonomy" id="3071007"/>
    <lineage>
        <taxon>Viruses</taxon>
        <taxon>Duplodnaviria</taxon>
        <taxon>Heunggongvirae</taxon>
        <taxon>Uroviricota</taxon>
        <taxon>Caudoviricetes</taxon>
        <taxon>Menderavirus</taxon>
        <taxon>Menderavirus Ps15</taxon>
    </lineage>
</organism>
<dbReference type="EMBL" id="OL702939">
    <property type="protein sequence ID" value="UMO77302.1"/>
    <property type="molecule type" value="Genomic_DNA"/>
</dbReference>
<dbReference type="Proteomes" id="UP000829466">
    <property type="component" value="Segment"/>
</dbReference>
<proteinExistence type="predicted"/>
<reference evidence="1 2" key="1">
    <citation type="submission" date="2021-12" db="EMBL/GenBank/DDBJ databases">
        <title>Characterization of bacteriophage vB_SmaM_Ps15 infective to Stenotrophomonas maltophila clinical ocular isolates.</title>
        <authorList>
            <person name="Damnjanovic D."/>
            <person name="Vazquez-Campos X."/>
            <person name="Elliott L."/>
            <person name="Willcox M."/>
            <person name="Bridge W.J."/>
        </authorList>
    </citation>
    <scope>NUCLEOTIDE SEQUENCE [LARGE SCALE GENOMIC DNA]</scope>
</reference>
<protein>
    <submittedName>
        <fullName evidence="1">N-methyltransferase</fullName>
    </submittedName>
</protein>
<evidence type="ECO:0000313" key="1">
    <source>
        <dbReference type="EMBL" id="UMO77302.1"/>
    </source>
</evidence>
<name>A0AAE9FLD2_9CAUD</name>